<dbReference type="PANTHER" id="PTHR46832">
    <property type="entry name" value="5'-METHYLTHIOADENOSINE/S-ADENOSYLHOMOCYSTEINE NUCLEOSIDASE"/>
    <property type="match status" value="1"/>
</dbReference>
<evidence type="ECO:0000256" key="5">
    <source>
        <dbReference type="ARBA" id="ARBA00023167"/>
    </source>
</evidence>
<sequence>MSQKPLGLICAIPNEIEHFGSAFEKTSEKQIAGFSFLQGKLDGVETVLVEAGMGKVNAAVVTTLLIEQFNCRVVLFSGVAGGVDPSLGVGDVIIGTKLIQHDYGMIVSDKLTTYQPGHLPIHMPTEKLGYDADSELISKLLSELEDFELPVISAEAAGGEARKPVVTSGTILTGDQFIGCTVARDRLFKELGGLAVEMEGAAIAQVAEHYQVPFVIIRSLSDLAGEESTMDFIKFLEETAGGAALVLRRIIRLL</sequence>
<dbReference type="UniPathway" id="UPA00904">
    <property type="reaction ID" value="UER00871"/>
</dbReference>
<evidence type="ECO:0000313" key="7">
    <source>
        <dbReference type="EMBL" id="KLN61423.1"/>
    </source>
</evidence>
<feature type="domain" description="Nucleoside phosphorylase" evidence="6">
    <location>
        <begin position="6"/>
        <end position="252"/>
    </location>
</feature>
<evidence type="ECO:0000256" key="4">
    <source>
        <dbReference type="ARBA" id="ARBA00022801"/>
    </source>
</evidence>
<evidence type="ECO:0000313" key="8">
    <source>
        <dbReference type="Proteomes" id="UP000035444"/>
    </source>
</evidence>
<dbReference type="PATRIC" id="fig|1489064.4.peg.2711"/>
<dbReference type="SUPFAM" id="SSF53167">
    <property type="entry name" value="Purine and uridine phosphorylases"/>
    <property type="match status" value="1"/>
</dbReference>
<dbReference type="PANTHER" id="PTHR46832:SF1">
    <property type="entry name" value="5'-METHYLTHIOADENOSINE_S-ADENOSYLHOMOCYSTEINE NUCLEOSIDASE"/>
    <property type="match status" value="1"/>
</dbReference>
<dbReference type="Pfam" id="PF01048">
    <property type="entry name" value="PNP_UDP_1"/>
    <property type="match status" value="1"/>
</dbReference>
<dbReference type="GO" id="GO:0009164">
    <property type="term" value="P:nucleoside catabolic process"/>
    <property type="evidence" value="ECO:0007669"/>
    <property type="project" value="InterPro"/>
</dbReference>
<dbReference type="GO" id="GO:0005829">
    <property type="term" value="C:cytosol"/>
    <property type="evidence" value="ECO:0007669"/>
    <property type="project" value="TreeGrafter"/>
</dbReference>
<dbReference type="InterPro" id="IPR010049">
    <property type="entry name" value="MTA_SAH_Nsdase"/>
</dbReference>
<accession>A0A0H2MGF3</accession>
<organism evidence="7 8">
    <name type="scientific">Kiloniella spongiae</name>
    <dbReference type="NCBI Taxonomy" id="1489064"/>
    <lineage>
        <taxon>Bacteria</taxon>
        <taxon>Pseudomonadati</taxon>
        <taxon>Pseudomonadota</taxon>
        <taxon>Alphaproteobacteria</taxon>
        <taxon>Rhodospirillales</taxon>
        <taxon>Kiloniellaceae</taxon>
        <taxon>Kiloniella</taxon>
    </lineage>
</organism>
<keyword evidence="8" id="KW-1185">Reference proteome</keyword>
<comment type="caution">
    <text evidence="7">The sequence shown here is derived from an EMBL/GenBank/DDBJ whole genome shotgun (WGS) entry which is preliminary data.</text>
</comment>
<dbReference type="Proteomes" id="UP000035444">
    <property type="component" value="Unassembled WGS sequence"/>
</dbReference>
<name>A0A0H2MGF3_9PROT</name>
<evidence type="ECO:0000256" key="1">
    <source>
        <dbReference type="ARBA" id="ARBA00004945"/>
    </source>
</evidence>
<dbReference type="STRING" id="1489064.WH96_07285"/>
<dbReference type="RefSeq" id="WP_047763505.1">
    <property type="nucleotide sequence ID" value="NZ_LAQL01000004.1"/>
</dbReference>
<comment type="pathway">
    <text evidence="1">Amino-acid biosynthesis; L-methionine biosynthesis via salvage pathway; S-methyl-5-thio-alpha-D-ribose 1-phosphate from S-methyl-5'-thioadenosine (hydrolase route): step 1/2.</text>
</comment>
<evidence type="ECO:0000256" key="3">
    <source>
        <dbReference type="ARBA" id="ARBA00022605"/>
    </source>
</evidence>
<dbReference type="GO" id="GO:0008930">
    <property type="term" value="F:methylthioadenosine nucleosidase activity"/>
    <property type="evidence" value="ECO:0007669"/>
    <property type="project" value="InterPro"/>
</dbReference>
<dbReference type="GO" id="GO:0019284">
    <property type="term" value="P:L-methionine salvage from S-adenosylmethionine"/>
    <property type="evidence" value="ECO:0007669"/>
    <property type="project" value="TreeGrafter"/>
</dbReference>
<reference evidence="7 8" key="1">
    <citation type="submission" date="2015-03" db="EMBL/GenBank/DDBJ databases">
        <title>Genome Sequence of Kiloniella spongiae MEBiC09566, isolated from a marine sponge.</title>
        <authorList>
            <person name="Shao Z."/>
            <person name="Wang L."/>
            <person name="Li X."/>
        </authorList>
    </citation>
    <scope>NUCLEOTIDE SEQUENCE [LARGE SCALE GENOMIC DNA]</scope>
    <source>
        <strain evidence="7 8">MEBiC09566</strain>
    </source>
</reference>
<dbReference type="OrthoDB" id="6677713at2"/>
<dbReference type="AlphaFoldDB" id="A0A0H2MGF3"/>
<gene>
    <name evidence="7" type="ORF">WH96_07285</name>
</gene>
<evidence type="ECO:0000259" key="6">
    <source>
        <dbReference type="Pfam" id="PF01048"/>
    </source>
</evidence>
<dbReference type="EC" id="3.2.2.9" evidence="2"/>
<protein>
    <recommendedName>
        <fullName evidence="2">adenosylhomocysteine nucleosidase</fullName>
        <ecNumber evidence="2">3.2.2.9</ecNumber>
    </recommendedName>
</protein>
<keyword evidence="3" id="KW-0028">Amino-acid biosynthesis</keyword>
<evidence type="ECO:0000256" key="2">
    <source>
        <dbReference type="ARBA" id="ARBA00011974"/>
    </source>
</evidence>
<proteinExistence type="predicted"/>
<dbReference type="GO" id="GO:0019509">
    <property type="term" value="P:L-methionine salvage from methylthioadenosine"/>
    <property type="evidence" value="ECO:0007669"/>
    <property type="project" value="UniProtKB-UniPathway"/>
</dbReference>
<dbReference type="InterPro" id="IPR035994">
    <property type="entry name" value="Nucleoside_phosphorylase_sf"/>
</dbReference>
<keyword evidence="4" id="KW-0378">Hydrolase</keyword>
<dbReference type="GO" id="GO:0008782">
    <property type="term" value="F:adenosylhomocysteine nucleosidase activity"/>
    <property type="evidence" value="ECO:0007669"/>
    <property type="project" value="UniProtKB-EC"/>
</dbReference>
<dbReference type="NCBIfam" id="TIGR01704">
    <property type="entry name" value="MTA_SAH-Nsdase"/>
    <property type="match status" value="1"/>
</dbReference>
<dbReference type="InterPro" id="IPR000845">
    <property type="entry name" value="Nucleoside_phosphorylase_d"/>
</dbReference>
<dbReference type="Gene3D" id="3.40.50.1580">
    <property type="entry name" value="Nucleoside phosphorylase domain"/>
    <property type="match status" value="1"/>
</dbReference>
<keyword evidence="5" id="KW-0486">Methionine biosynthesis</keyword>
<dbReference type="CDD" id="cd09008">
    <property type="entry name" value="MTAN"/>
    <property type="match status" value="1"/>
</dbReference>
<dbReference type="NCBIfam" id="NF004079">
    <property type="entry name" value="PRK05584.1"/>
    <property type="match status" value="1"/>
</dbReference>
<dbReference type="EMBL" id="LAQL01000004">
    <property type="protein sequence ID" value="KLN61423.1"/>
    <property type="molecule type" value="Genomic_DNA"/>
</dbReference>